<keyword evidence="5" id="KW-0067">ATP-binding</keyword>
<organism evidence="8 9">
    <name type="scientific">Spirosoma telluris</name>
    <dbReference type="NCBI Taxonomy" id="2183553"/>
    <lineage>
        <taxon>Bacteria</taxon>
        <taxon>Pseudomonadati</taxon>
        <taxon>Bacteroidota</taxon>
        <taxon>Cytophagia</taxon>
        <taxon>Cytophagales</taxon>
        <taxon>Cytophagaceae</taxon>
        <taxon>Spirosoma</taxon>
    </lineage>
</organism>
<dbReference type="EMBL" id="QLII01000001">
    <property type="protein sequence ID" value="RAI77028.1"/>
    <property type="molecule type" value="Genomic_DNA"/>
</dbReference>
<evidence type="ECO:0000313" key="9">
    <source>
        <dbReference type="Proteomes" id="UP000249016"/>
    </source>
</evidence>
<dbReference type="AlphaFoldDB" id="A0A327NW14"/>
<dbReference type="GO" id="GO:0004066">
    <property type="term" value="F:asparagine synthase (glutamine-hydrolyzing) activity"/>
    <property type="evidence" value="ECO:0007669"/>
    <property type="project" value="UniProtKB-EC"/>
</dbReference>
<evidence type="ECO:0000256" key="6">
    <source>
        <dbReference type="ARBA" id="ARBA00048741"/>
    </source>
</evidence>
<sequence length="649" mass="73131">MSGIAGMIRFDGQAVSPVDRASMVERLKHRGTVVSQAISQGLLIAFGGTVEASTSGPLYATVDADIFMDISPEQAFITNFAQQGPASFTKLNADFAAAIWDNDKQLLSCVRDPLGIKPLYYVHKPGRFFAFASEIKALLALEEVSIKPNRYKFREYLTWVTDYVPYSTETFYEGIYSVLPGHYLLARSQQVQICAYWQPALSRFDGLSSETYASLFHDYFTSAIDSRIKDKKLVGAHLSGGLDSSSVSGMAQALLIQQHRPSLQTFNIDTEQPSADEQEYVQAMIDRWHSQHHRLHPVSDVLDSVLTINRIFDRPEHFIIPSSFHLSVSLEARQLGCDILLTGHDGDGIIPTGFDFLDELLDANEWEQLQVACQQMVSFPERNITSLSANWPALSEEDKYEKYVLSIIGSDLKKRLRKQSGAAFFSMLRDQKRLLGLSSTAILAYMAKRIQDKLSHRALINNAFSADFKAQTPQRPQQSTQELVKTLSAEHKAPINQVLHTTNIICNEQMNHIGAYYGHQYSFPFFDKNIVELGLATPLEVHFDKGRGRGLIRNGLRDILPPSILSRLTKANFVEYGTISAQQLYELAQEQFGSPGHPIWGVIDRTIFTKIVAVVFNPRFPAKKKTRYNWLLSRIIYLALWLNSIHHQS</sequence>
<gene>
    <name evidence="8" type="ORF">HMF3257_27725</name>
</gene>
<dbReference type="InterPro" id="IPR029055">
    <property type="entry name" value="Ntn_hydrolases_N"/>
</dbReference>
<evidence type="ECO:0000256" key="1">
    <source>
        <dbReference type="ARBA" id="ARBA00005187"/>
    </source>
</evidence>
<dbReference type="GO" id="GO:0005524">
    <property type="term" value="F:ATP binding"/>
    <property type="evidence" value="ECO:0007669"/>
    <property type="project" value="UniProtKB-KW"/>
</dbReference>
<dbReference type="Gene3D" id="3.60.20.10">
    <property type="entry name" value="Glutamine Phosphoribosylpyrophosphate, subunit 1, domain 1"/>
    <property type="match status" value="1"/>
</dbReference>
<comment type="pathway">
    <text evidence="1">Amino-acid biosynthesis; L-asparagine biosynthesis; L-asparagine from L-aspartate (L-Gln route): step 1/1.</text>
</comment>
<keyword evidence="9" id="KW-1185">Reference proteome</keyword>
<comment type="caution">
    <text evidence="8">The sequence shown here is derived from an EMBL/GenBank/DDBJ whole genome shotgun (WGS) entry which is preliminary data.</text>
</comment>
<dbReference type="GO" id="GO:0006529">
    <property type="term" value="P:asparagine biosynthetic process"/>
    <property type="evidence" value="ECO:0007669"/>
    <property type="project" value="InterPro"/>
</dbReference>
<comment type="catalytic activity">
    <reaction evidence="6">
        <text>L-aspartate + L-glutamine + ATP + H2O = L-asparagine + L-glutamate + AMP + diphosphate + H(+)</text>
        <dbReference type="Rhea" id="RHEA:12228"/>
        <dbReference type="ChEBI" id="CHEBI:15377"/>
        <dbReference type="ChEBI" id="CHEBI:15378"/>
        <dbReference type="ChEBI" id="CHEBI:29985"/>
        <dbReference type="ChEBI" id="CHEBI:29991"/>
        <dbReference type="ChEBI" id="CHEBI:30616"/>
        <dbReference type="ChEBI" id="CHEBI:33019"/>
        <dbReference type="ChEBI" id="CHEBI:58048"/>
        <dbReference type="ChEBI" id="CHEBI:58359"/>
        <dbReference type="ChEBI" id="CHEBI:456215"/>
        <dbReference type="EC" id="6.3.5.4"/>
    </reaction>
</comment>
<proteinExistence type="inferred from homology"/>
<evidence type="ECO:0000256" key="3">
    <source>
        <dbReference type="ARBA" id="ARBA00012737"/>
    </source>
</evidence>
<dbReference type="Pfam" id="PF00733">
    <property type="entry name" value="Asn_synthase"/>
    <property type="match status" value="1"/>
</dbReference>
<dbReference type="OrthoDB" id="9763290at2"/>
<dbReference type="RefSeq" id="WP_111347118.1">
    <property type="nucleotide sequence ID" value="NZ_WPIM01000001.1"/>
</dbReference>
<evidence type="ECO:0000256" key="2">
    <source>
        <dbReference type="ARBA" id="ARBA00005752"/>
    </source>
</evidence>
<dbReference type="Proteomes" id="UP000249016">
    <property type="component" value="Unassembled WGS sequence"/>
</dbReference>
<dbReference type="PIRSF" id="PIRSF001589">
    <property type="entry name" value="Asn_synthetase_glu-h"/>
    <property type="match status" value="1"/>
</dbReference>
<dbReference type="EC" id="6.3.5.4" evidence="3"/>
<accession>A0A327NW14</accession>
<dbReference type="CDD" id="cd01991">
    <property type="entry name" value="Asn_synthase_B_C"/>
    <property type="match status" value="1"/>
</dbReference>
<dbReference type="InterPro" id="IPR017932">
    <property type="entry name" value="GATase_2_dom"/>
</dbReference>
<comment type="similarity">
    <text evidence="2">Belongs to the asparagine synthetase family.</text>
</comment>
<dbReference type="InterPro" id="IPR051786">
    <property type="entry name" value="ASN_synthetase/amidase"/>
</dbReference>
<dbReference type="InterPro" id="IPR014729">
    <property type="entry name" value="Rossmann-like_a/b/a_fold"/>
</dbReference>
<dbReference type="InterPro" id="IPR006426">
    <property type="entry name" value="Asn_synth_AEB"/>
</dbReference>
<dbReference type="InterPro" id="IPR001962">
    <property type="entry name" value="Asn_synthase"/>
</dbReference>
<dbReference type="Pfam" id="PF13537">
    <property type="entry name" value="GATase_7"/>
    <property type="match status" value="1"/>
</dbReference>
<dbReference type="SUPFAM" id="SSF52402">
    <property type="entry name" value="Adenine nucleotide alpha hydrolases-like"/>
    <property type="match status" value="1"/>
</dbReference>
<dbReference type="Gene3D" id="3.40.50.620">
    <property type="entry name" value="HUPs"/>
    <property type="match status" value="2"/>
</dbReference>
<dbReference type="PROSITE" id="PS51278">
    <property type="entry name" value="GATASE_TYPE_2"/>
    <property type="match status" value="1"/>
</dbReference>
<evidence type="ECO:0000256" key="4">
    <source>
        <dbReference type="ARBA" id="ARBA00022741"/>
    </source>
</evidence>
<feature type="domain" description="Glutamine amidotransferase type-2" evidence="7">
    <location>
        <begin position="1"/>
        <end position="189"/>
    </location>
</feature>
<evidence type="ECO:0000313" key="8">
    <source>
        <dbReference type="EMBL" id="RAI77028.1"/>
    </source>
</evidence>
<keyword evidence="4" id="KW-0547">Nucleotide-binding</keyword>
<dbReference type="PANTHER" id="PTHR43284:SF1">
    <property type="entry name" value="ASPARAGINE SYNTHETASE"/>
    <property type="match status" value="1"/>
</dbReference>
<dbReference type="SUPFAM" id="SSF56235">
    <property type="entry name" value="N-terminal nucleophile aminohydrolases (Ntn hydrolases)"/>
    <property type="match status" value="1"/>
</dbReference>
<evidence type="ECO:0000256" key="5">
    <source>
        <dbReference type="ARBA" id="ARBA00022840"/>
    </source>
</evidence>
<reference evidence="8 9" key="1">
    <citation type="submission" date="2018-06" db="EMBL/GenBank/DDBJ databases">
        <title>Spirosoma sp. HMF3257 Genome sequencing and assembly.</title>
        <authorList>
            <person name="Kang H."/>
            <person name="Cha I."/>
            <person name="Kim H."/>
            <person name="Kang J."/>
            <person name="Joh K."/>
        </authorList>
    </citation>
    <scope>NUCLEOTIDE SEQUENCE [LARGE SCALE GENOMIC DNA]</scope>
    <source>
        <strain evidence="8 9">HMF3257</strain>
    </source>
</reference>
<protein>
    <recommendedName>
        <fullName evidence="3">asparagine synthase (glutamine-hydrolyzing)</fullName>
        <ecNumber evidence="3">6.3.5.4</ecNumber>
    </recommendedName>
</protein>
<dbReference type="PANTHER" id="PTHR43284">
    <property type="entry name" value="ASPARAGINE SYNTHETASE (GLUTAMINE-HYDROLYZING)"/>
    <property type="match status" value="1"/>
</dbReference>
<name>A0A327NW14_9BACT</name>
<evidence type="ECO:0000259" key="7">
    <source>
        <dbReference type="PROSITE" id="PS51278"/>
    </source>
</evidence>